<dbReference type="EMBL" id="GISG01248132">
    <property type="protein sequence ID" value="MBA4670629.1"/>
    <property type="molecule type" value="Transcribed_RNA"/>
</dbReference>
<evidence type="ECO:0000259" key="4">
    <source>
        <dbReference type="Pfam" id="PF14432"/>
    </source>
</evidence>
<dbReference type="Pfam" id="PF13041">
    <property type="entry name" value="PPR_2"/>
    <property type="match status" value="1"/>
</dbReference>
<dbReference type="Pfam" id="PF13812">
    <property type="entry name" value="PPR_3"/>
    <property type="match status" value="1"/>
</dbReference>
<name>A0A7C9EYU5_OPUST</name>
<dbReference type="Pfam" id="PF20431">
    <property type="entry name" value="E_motif"/>
    <property type="match status" value="1"/>
</dbReference>
<dbReference type="InterPro" id="IPR002885">
    <property type="entry name" value="PPR_rpt"/>
</dbReference>
<dbReference type="GO" id="GO:0003723">
    <property type="term" value="F:RNA binding"/>
    <property type="evidence" value="ECO:0007669"/>
    <property type="project" value="InterPro"/>
</dbReference>
<reference evidence="5" key="2">
    <citation type="submission" date="2020-07" db="EMBL/GenBank/DDBJ databases">
        <authorList>
            <person name="Vera ALvarez R."/>
            <person name="Arias-Moreno D.M."/>
            <person name="Jimenez-Jacinto V."/>
            <person name="Jimenez-Bremont J.F."/>
            <person name="Swaminathan K."/>
            <person name="Moose S.P."/>
            <person name="Guerrero-Gonzalez M.L."/>
            <person name="Marino-Ramirez L."/>
            <person name="Landsman D."/>
            <person name="Rodriguez-Kessler M."/>
            <person name="Delgado-Sanchez P."/>
        </authorList>
    </citation>
    <scope>NUCLEOTIDE SEQUENCE</scope>
    <source>
        <tissue evidence="5">Cladode</tissue>
    </source>
</reference>
<evidence type="ECO:0000256" key="3">
    <source>
        <dbReference type="PROSITE-ProRule" id="PRU00708"/>
    </source>
</evidence>
<dbReference type="FunFam" id="1.25.40.10:FF:001383">
    <property type="entry name" value="Pentatricopeptide repeat-containing protein mitochondrial"/>
    <property type="match status" value="1"/>
</dbReference>
<dbReference type="InterPro" id="IPR032867">
    <property type="entry name" value="DYW_dom"/>
</dbReference>
<keyword evidence="2" id="KW-0677">Repeat</keyword>
<dbReference type="PANTHER" id="PTHR47926">
    <property type="entry name" value="PENTATRICOPEPTIDE REPEAT-CONTAINING PROTEIN"/>
    <property type="match status" value="1"/>
</dbReference>
<protein>
    <recommendedName>
        <fullName evidence="4">DYW domain-containing protein</fullName>
    </recommendedName>
</protein>
<dbReference type="GO" id="GO:0009451">
    <property type="term" value="P:RNA modification"/>
    <property type="evidence" value="ECO:0007669"/>
    <property type="project" value="InterPro"/>
</dbReference>
<feature type="repeat" description="PPR" evidence="3">
    <location>
        <begin position="102"/>
        <end position="136"/>
    </location>
</feature>
<dbReference type="Gene3D" id="1.25.40.10">
    <property type="entry name" value="Tetratricopeptide repeat domain"/>
    <property type="match status" value="3"/>
</dbReference>
<sequence>MEQLTTTTATTFFTPWVHASSIRKFPRTSSLAVGVDADASIGYSSKGLFDDAEMLLNQMEEEGIKPNIFTWNSVLSGYSLNGREKDALAVIEKMRALGVAPNVVSWTALISGCSQNEKYKESLDFFSQMLEEHVKPNTATLSSLLQACAGMSWLQKGKEIHCWCIRNSFDEDVMVATALIHMYIKSGSQLGASEIFSRMKNASVATWNCMIMGFAVYSKGREGIAFFNKMREMGIQPDAITFTALLSCCKNSGLLDEGWKYFDSMKADYNIQPTIEHYSCMVDLLGRAGYLDEAWDFIHTMPIKPHASVWGSLLQSCRAHNNVSLGRFAAKNLFELEPNNSANYVIMMNLYSMSGRWEDVEHIKEQMSARGVRIRPGLSWIQINHNVHVFSEEEPHPDAGDIYFELYQLISEMKKLGYIPDVKCVYQDTDDVEKEKVLLTHTEKLAITYGLMKMKNSSPIRVIKTTRTCSDCHTAAKFMSLVRNCEIILKDGVRFHHFRDGRCSCNDYW</sequence>
<reference evidence="5" key="1">
    <citation type="journal article" date="2013" name="J. Plant Res.">
        <title>Effect of fungi and light on seed germination of three Opuntia species from semiarid lands of central Mexico.</title>
        <authorList>
            <person name="Delgado-Sanchez P."/>
            <person name="Jimenez-Bremont J.F."/>
            <person name="Guerrero-Gonzalez Mde L."/>
            <person name="Flores J."/>
        </authorList>
    </citation>
    <scope>NUCLEOTIDE SEQUENCE</scope>
    <source>
        <tissue evidence="5">Cladode</tissue>
    </source>
</reference>
<dbReference type="PROSITE" id="PS51375">
    <property type="entry name" value="PPR"/>
    <property type="match status" value="5"/>
</dbReference>
<dbReference type="AlphaFoldDB" id="A0A7C9EYU5"/>
<dbReference type="FunFam" id="1.25.40.10:FF:000144">
    <property type="entry name" value="Pentatricopeptide repeat-containing protein, mitochondrial"/>
    <property type="match status" value="1"/>
</dbReference>
<proteinExistence type="inferred from homology"/>
<dbReference type="NCBIfam" id="TIGR00756">
    <property type="entry name" value="PPR"/>
    <property type="match status" value="6"/>
</dbReference>
<evidence type="ECO:0000256" key="1">
    <source>
        <dbReference type="ARBA" id="ARBA00006643"/>
    </source>
</evidence>
<feature type="domain" description="DYW" evidence="4">
    <location>
        <begin position="417"/>
        <end position="509"/>
    </location>
</feature>
<dbReference type="InterPro" id="IPR046960">
    <property type="entry name" value="PPR_At4g14850-like_plant"/>
</dbReference>
<evidence type="ECO:0000256" key="2">
    <source>
        <dbReference type="ARBA" id="ARBA00022737"/>
    </source>
</evidence>
<dbReference type="FunFam" id="1.25.40.10:FF:000366">
    <property type="entry name" value="Pentatricopeptide (PPR) repeat-containing protein"/>
    <property type="match status" value="1"/>
</dbReference>
<feature type="repeat" description="PPR" evidence="3">
    <location>
        <begin position="67"/>
        <end position="101"/>
    </location>
</feature>
<feature type="repeat" description="PPR" evidence="3">
    <location>
        <begin position="238"/>
        <end position="268"/>
    </location>
</feature>
<feature type="repeat" description="PPR" evidence="3">
    <location>
        <begin position="340"/>
        <end position="374"/>
    </location>
</feature>
<evidence type="ECO:0000313" key="5">
    <source>
        <dbReference type="EMBL" id="MBA4670629.1"/>
    </source>
</evidence>
<dbReference type="InterPro" id="IPR046848">
    <property type="entry name" value="E_motif"/>
</dbReference>
<dbReference type="Pfam" id="PF14432">
    <property type="entry name" value="DYW_deaminase"/>
    <property type="match status" value="1"/>
</dbReference>
<dbReference type="InterPro" id="IPR011990">
    <property type="entry name" value="TPR-like_helical_dom_sf"/>
</dbReference>
<accession>A0A7C9EYU5</accession>
<organism evidence="5">
    <name type="scientific">Opuntia streptacantha</name>
    <name type="common">Prickly pear cactus</name>
    <name type="synonym">Opuntia cardona</name>
    <dbReference type="NCBI Taxonomy" id="393608"/>
    <lineage>
        <taxon>Eukaryota</taxon>
        <taxon>Viridiplantae</taxon>
        <taxon>Streptophyta</taxon>
        <taxon>Embryophyta</taxon>
        <taxon>Tracheophyta</taxon>
        <taxon>Spermatophyta</taxon>
        <taxon>Magnoliopsida</taxon>
        <taxon>eudicotyledons</taxon>
        <taxon>Gunneridae</taxon>
        <taxon>Pentapetalae</taxon>
        <taxon>Caryophyllales</taxon>
        <taxon>Cactineae</taxon>
        <taxon>Cactaceae</taxon>
        <taxon>Opuntioideae</taxon>
        <taxon>Opuntia</taxon>
    </lineage>
</organism>
<dbReference type="PANTHER" id="PTHR47926:SF539">
    <property type="entry name" value="DYW DOMAIN-CONTAINING PROTEIN"/>
    <property type="match status" value="1"/>
</dbReference>
<feature type="repeat" description="PPR" evidence="3">
    <location>
        <begin position="203"/>
        <end position="237"/>
    </location>
</feature>
<dbReference type="GO" id="GO:0008270">
    <property type="term" value="F:zinc ion binding"/>
    <property type="evidence" value="ECO:0007669"/>
    <property type="project" value="InterPro"/>
</dbReference>
<dbReference type="Pfam" id="PF01535">
    <property type="entry name" value="PPR"/>
    <property type="match status" value="1"/>
</dbReference>
<comment type="similarity">
    <text evidence="1">Belongs to the PPR family. PCMP-H subfamily.</text>
</comment>